<evidence type="ECO:0000256" key="2">
    <source>
        <dbReference type="ARBA" id="ARBA00022741"/>
    </source>
</evidence>
<dbReference type="GO" id="GO:0009888">
    <property type="term" value="P:tissue development"/>
    <property type="evidence" value="ECO:0007669"/>
    <property type="project" value="UniProtKB-ARBA"/>
</dbReference>
<accession>A0A6P6YBT1</accession>
<keyword evidence="2 7" id="KW-0547">Nucleotide-binding</keyword>
<dbReference type="InterPro" id="IPR001609">
    <property type="entry name" value="Myosin_head_motor_dom-like"/>
</dbReference>
<feature type="domain" description="Myosin motor" evidence="8">
    <location>
        <begin position="89"/>
        <end position="763"/>
    </location>
</feature>
<dbReference type="Gene3D" id="3.40.850.10">
    <property type="entry name" value="Kinesin motor domain"/>
    <property type="match status" value="1"/>
</dbReference>
<dbReference type="GO" id="GO:0016020">
    <property type="term" value="C:membrane"/>
    <property type="evidence" value="ECO:0007669"/>
    <property type="project" value="TreeGrafter"/>
</dbReference>
<dbReference type="Gene3D" id="1.20.120.720">
    <property type="entry name" value="Myosin VI head, motor domain, U50 subdomain"/>
    <property type="match status" value="1"/>
</dbReference>
<evidence type="ECO:0000256" key="4">
    <source>
        <dbReference type="ARBA" id="ARBA00023123"/>
    </source>
</evidence>
<dbReference type="InterPro" id="IPR027417">
    <property type="entry name" value="P-loop_NTPase"/>
</dbReference>
<evidence type="ECO:0000313" key="9">
    <source>
        <dbReference type="Proteomes" id="UP000515146"/>
    </source>
</evidence>
<evidence type="ECO:0000259" key="8">
    <source>
        <dbReference type="PROSITE" id="PS51456"/>
    </source>
</evidence>
<evidence type="ECO:0000256" key="6">
    <source>
        <dbReference type="ARBA" id="ARBA00023203"/>
    </source>
</evidence>
<dbReference type="GO" id="GO:0007015">
    <property type="term" value="P:actin filament organization"/>
    <property type="evidence" value="ECO:0007669"/>
    <property type="project" value="TreeGrafter"/>
</dbReference>
<feature type="region of interest" description="Actin-binding" evidence="7">
    <location>
        <begin position="641"/>
        <end position="663"/>
    </location>
</feature>
<dbReference type="GO" id="GO:0016459">
    <property type="term" value="C:myosin complex"/>
    <property type="evidence" value="ECO:0007669"/>
    <property type="project" value="UniProtKB-KW"/>
</dbReference>
<dbReference type="Pfam" id="PF00063">
    <property type="entry name" value="Myosin_head"/>
    <property type="match status" value="1"/>
</dbReference>
<dbReference type="Gene3D" id="1.20.58.530">
    <property type="match status" value="1"/>
</dbReference>
<dbReference type="KEGG" id="dpte:113796784"/>
<keyword evidence="6 7" id="KW-0009">Actin-binding</keyword>
<dbReference type="RefSeq" id="XP_027202883.1">
    <property type="nucleotide sequence ID" value="XM_027347082.1"/>
</dbReference>
<keyword evidence="3 7" id="KW-0067">ATP-binding</keyword>
<dbReference type="Gene3D" id="1.20.5.4820">
    <property type="match status" value="1"/>
</dbReference>
<comment type="similarity">
    <text evidence="1 7">Belongs to the TRAFAC class myosin-kinesin ATPase superfamily. Myosin family.</text>
</comment>
<dbReference type="GO" id="GO:0005737">
    <property type="term" value="C:cytoplasm"/>
    <property type="evidence" value="ECO:0007669"/>
    <property type="project" value="TreeGrafter"/>
</dbReference>
<dbReference type="GO" id="GO:0051015">
    <property type="term" value="F:actin filament binding"/>
    <property type="evidence" value="ECO:0007669"/>
    <property type="project" value="TreeGrafter"/>
</dbReference>
<evidence type="ECO:0000256" key="3">
    <source>
        <dbReference type="ARBA" id="ARBA00022840"/>
    </source>
</evidence>
<sequence length="810" mass="91898">MPPKLQRENSVVHITDVQGNTFKGLQVWCSAAPAVKNDPDLLYAKCLVLPGSTTEKFVLRQIDPEDLSHQSFEATRDQVNNCNQNIDLLAYPDIGLLPHTNIPCVLDFIRQRYINGMMYVTADPLLLAVNPYKNLNNTTIEIIRQYQNAPNVQDLPPHVFSIAKTALDNLYTVQKNQTIIVSGESGAGKTEASKQIMSFFACMADGKKDSSIQEAVIAGNPILEAFGNAKTIRNNNSSRFGRFMQLYVNKTGGILLGKVQCFLLEKSRIVGQSQHERTYHIFYQLLKGATAEQRSKYYLQSSYKYISNNDMESSVPGIDDVKEFGVLKEAFKKMRFTDKEVDEIFKCISSVLLIGEIEIGKHEFNGIPDAARIENSDVLTKISYLLQLDEKDLKNALLEKVINSPSEQNEIHSNYKQSEAIIIRDSFAKALYINIFEWLIKKLNQIICPEKNITKFIAILDIFGFEVFKTNSLEQFFINITNEMLQKNFVDIVFHRESTLYKEEGISFSEITWTTNKPIIDLLTAKSLSIISCLEDVCMAPGGDDHRFVHQCNTQLASNSYYSKSKIGGGSNFIVTHTIGDIQYCADNFTSKNRDLLRFEVVSVLKASKSPVVKDAFSTTEVVKGKIGKNQLISSTFLTQLNNLMKIINETEAHFIRCLKPNEIQAPLHYTPSKVLVQLHSLSIFEALQLRNLGYSYRRPFNEFLLQFKYLAISVEAPDLLEPKAIIIAIMQKYKIGKSNYQIGKTMVFVKKSSVKELVVQQREILSAWSSVVVLLESMYKVYQFEESFKPKIKNLIRLQAHARAYCARQ</sequence>
<dbReference type="PANTHER" id="PTHR13140:SF270">
    <property type="entry name" value="MYOSIN-12"/>
    <property type="match status" value="1"/>
</dbReference>
<evidence type="ECO:0000256" key="1">
    <source>
        <dbReference type="ARBA" id="ARBA00008314"/>
    </source>
</evidence>
<organism evidence="9 10">
    <name type="scientific">Dermatophagoides pteronyssinus</name>
    <name type="common">European house dust mite</name>
    <dbReference type="NCBI Taxonomy" id="6956"/>
    <lineage>
        <taxon>Eukaryota</taxon>
        <taxon>Metazoa</taxon>
        <taxon>Ecdysozoa</taxon>
        <taxon>Arthropoda</taxon>
        <taxon>Chelicerata</taxon>
        <taxon>Arachnida</taxon>
        <taxon>Acari</taxon>
        <taxon>Acariformes</taxon>
        <taxon>Sarcoptiformes</taxon>
        <taxon>Astigmata</taxon>
        <taxon>Psoroptidia</taxon>
        <taxon>Analgoidea</taxon>
        <taxon>Pyroglyphidae</taxon>
        <taxon>Dermatophagoidinae</taxon>
        <taxon>Dermatophagoides</taxon>
    </lineage>
</organism>
<dbReference type="PROSITE" id="PS50096">
    <property type="entry name" value="IQ"/>
    <property type="match status" value="1"/>
</dbReference>
<keyword evidence="9" id="KW-1185">Reference proteome</keyword>
<dbReference type="GO" id="GO:0048513">
    <property type="term" value="P:animal organ development"/>
    <property type="evidence" value="ECO:0007669"/>
    <property type="project" value="UniProtKB-ARBA"/>
</dbReference>
<dbReference type="PROSITE" id="PS51456">
    <property type="entry name" value="MYOSIN_MOTOR"/>
    <property type="match status" value="1"/>
</dbReference>
<dbReference type="SUPFAM" id="SSF52540">
    <property type="entry name" value="P-loop containing nucleoside triphosphate hydrolases"/>
    <property type="match status" value="1"/>
</dbReference>
<proteinExistence type="inferred from homology"/>
<feature type="binding site" evidence="7">
    <location>
        <begin position="183"/>
        <end position="190"/>
    </location>
    <ligand>
        <name>ATP</name>
        <dbReference type="ChEBI" id="CHEBI:30616"/>
    </ligand>
</feature>
<dbReference type="InterPro" id="IPR036961">
    <property type="entry name" value="Kinesin_motor_dom_sf"/>
</dbReference>
<dbReference type="GO" id="GO:0005524">
    <property type="term" value="F:ATP binding"/>
    <property type="evidence" value="ECO:0007669"/>
    <property type="project" value="UniProtKB-UniRule"/>
</dbReference>
<dbReference type="AlphaFoldDB" id="A0A6P6YBT1"/>
<dbReference type="FunFam" id="1.10.10.820:FF:000001">
    <property type="entry name" value="Myosin heavy chain"/>
    <property type="match status" value="1"/>
</dbReference>
<dbReference type="PRINTS" id="PR00193">
    <property type="entry name" value="MYOSINHEAVY"/>
</dbReference>
<keyword evidence="5 7" id="KW-0505">Motor protein</keyword>
<dbReference type="GO" id="GO:0048731">
    <property type="term" value="P:system development"/>
    <property type="evidence" value="ECO:0007669"/>
    <property type="project" value="UniProtKB-ARBA"/>
</dbReference>
<dbReference type="PANTHER" id="PTHR13140">
    <property type="entry name" value="MYOSIN"/>
    <property type="match status" value="1"/>
</dbReference>
<name>A0A6P6YBT1_DERPT</name>
<dbReference type="OrthoDB" id="312459at2759"/>
<dbReference type="Gene3D" id="1.10.10.820">
    <property type="match status" value="1"/>
</dbReference>
<evidence type="ECO:0000313" key="10">
    <source>
        <dbReference type="RefSeq" id="XP_027202883.1"/>
    </source>
</evidence>
<evidence type="ECO:0000256" key="7">
    <source>
        <dbReference type="PROSITE-ProRule" id="PRU00782"/>
    </source>
</evidence>
<evidence type="ECO:0000256" key="5">
    <source>
        <dbReference type="ARBA" id="ARBA00023175"/>
    </source>
</evidence>
<reference evidence="10" key="1">
    <citation type="submission" date="2025-08" db="UniProtKB">
        <authorList>
            <consortium name="RefSeq"/>
        </authorList>
    </citation>
    <scope>IDENTIFICATION</scope>
    <source>
        <strain evidence="10">Airmid</strain>
    </source>
</reference>
<dbReference type="InParanoid" id="A0A6P6YBT1"/>
<dbReference type="Proteomes" id="UP000515146">
    <property type="component" value="Unplaced"/>
</dbReference>
<dbReference type="GO" id="GO:0000146">
    <property type="term" value="F:microfilament motor activity"/>
    <property type="evidence" value="ECO:0007669"/>
    <property type="project" value="TreeGrafter"/>
</dbReference>
<keyword evidence="4 7" id="KW-0518">Myosin</keyword>
<dbReference type="SMART" id="SM00242">
    <property type="entry name" value="MYSc"/>
    <property type="match status" value="1"/>
</dbReference>
<protein>
    <submittedName>
        <fullName evidence="10">Myosin-A-like</fullName>
    </submittedName>
</protein>
<gene>
    <name evidence="10" type="primary">LOC113796784</name>
</gene>